<reference evidence="1" key="1">
    <citation type="submission" date="2014-05" db="EMBL/GenBank/DDBJ databases">
        <authorList>
            <person name="Chronopoulou M."/>
        </authorList>
    </citation>
    <scope>NUCLEOTIDE SEQUENCE</scope>
    <source>
        <tissue evidence="1">Whole organism</tissue>
    </source>
</reference>
<sequence length="47" mass="5634">MWKKITSSFQLSYFSFVKRPPHFMHILSVNQIIIILRKMMTMGFGEI</sequence>
<evidence type="ECO:0000313" key="1">
    <source>
        <dbReference type="EMBL" id="CDW45641.1"/>
    </source>
</evidence>
<protein>
    <submittedName>
        <fullName evidence="1">Uncharacterized protein</fullName>
    </submittedName>
</protein>
<organism evidence="1">
    <name type="scientific">Lepeophtheirus salmonis</name>
    <name type="common">Salmon louse</name>
    <name type="synonym">Caligus salmonis</name>
    <dbReference type="NCBI Taxonomy" id="72036"/>
    <lineage>
        <taxon>Eukaryota</taxon>
        <taxon>Metazoa</taxon>
        <taxon>Ecdysozoa</taxon>
        <taxon>Arthropoda</taxon>
        <taxon>Crustacea</taxon>
        <taxon>Multicrustacea</taxon>
        <taxon>Hexanauplia</taxon>
        <taxon>Copepoda</taxon>
        <taxon>Siphonostomatoida</taxon>
        <taxon>Caligidae</taxon>
        <taxon>Lepeophtheirus</taxon>
    </lineage>
</organism>
<dbReference type="EMBL" id="HACA01028280">
    <property type="protein sequence ID" value="CDW45641.1"/>
    <property type="molecule type" value="Transcribed_RNA"/>
</dbReference>
<accession>A0A0K2V6S3</accession>
<proteinExistence type="predicted"/>
<name>A0A0K2V6S3_LEPSM</name>
<dbReference type="AlphaFoldDB" id="A0A0K2V6S3"/>